<dbReference type="EMBL" id="JARKIB010000122">
    <property type="protein sequence ID" value="KAJ7736266.1"/>
    <property type="molecule type" value="Genomic_DNA"/>
</dbReference>
<sequence length="287" mass="31160">MGLTRRLEVHMRKTEGYADRERIHDCRPPQLDDADSSEGDVCIRILDVYVVPIHESTPKPKEKAASPQLDDADSTAPAPWSDPASPRAPHRLRRIVFPSYVDKRRAPRLALPDRALAHFQTATTTSASLSSPCAWSAPSSASSPAAISTSASGHYHPIVPIVPIRTVGTAPRELEVPIHLPRDVLIRHLHRCTAHRHHQDLRIHVASIAHWAGTDASPSPASRPHRPRAPPTLDPSPSPRTPGGNDLDIVPISRIPSPVRAPARAPPHLGGNDLMSSPPSVPHADKD</sequence>
<keyword evidence="3" id="KW-1185">Reference proteome</keyword>
<name>A0AAD7I8I3_9AGAR</name>
<dbReference type="Proteomes" id="UP001215598">
    <property type="component" value="Unassembled WGS sequence"/>
</dbReference>
<comment type="caution">
    <text evidence="2">The sequence shown here is derived from an EMBL/GenBank/DDBJ whole genome shotgun (WGS) entry which is preliminary data.</text>
</comment>
<organism evidence="2 3">
    <name type="scientific">Mycena metata</name>
    <dbReference type="NCBI Taxonomy" id="1033252"/>
    <lineage>
        <taxon>Eukaryota</taxon>
        <taxon>Fungi</taxon>
        <taxon>Dikarya</taxon>
        <taxon>Basidiomycota</taxon>
        <taxon>Agaricomycotina</taxon>
        <taxon>Agaricomycetes</taxon>
        <taxon>Agaricomycetidae</taxon>
        <taxon>Agaricales</taxon>
        <taxon>Marasmiineae</taxon>
        <taxon>Mycenaceae</taxon>
        <taxon>Mycena</taxon>
    </lineage>
</organism>
<feature type="compositionally biased region" description="Low complexity" evidence="1">
    <location>
        <begin position="254"/>
        <end position="267"/>
    </location>
</feature>
<reference evidence="2" key="1">
    <citation type="submission" date="2023-03" db="EMBL/GenBank/DDBJ databases">
        <title>Massive genome expansion in bonnet fungi (Mycena s.s.) driven by repeated elements and novel gene families across ecological guilds.</title>
        <authorList>
            <consortium name="Lawrence Berkeley National Laboratory"/>
            <person name="Harder C.B."/>
            <person name="Miyauchi S."/>
            <person name="Viragh M."/>
            <person name="Kuo A."/>
            <person name="Thoen E."/>
            <person name="Andreopoulos B."/>
            <person name="Lu D."/>
            <person name="Skrede I."/>
            <person name="Drula E."/>
            <person name="Henrissat B."/>
            <person name="Morin E."/>
            <person name="Kohler A."/>
            <person name="Barry K."/>
            <person name="LaButti K."/>
            <person name="Morin E."/>
            <person name="Salamov A."/>
            <person name="Lipzen A."/>
            <person name="Mereny Z."/>
            <person name="Hegedus B."/>
            <person name="Baldrian P."/>
            <person name="Stursova M."/>
            <person name="Weitz H."/>
            <person name="Taylor A."/>
            <person name="Grigoriev I.V."/>
            <person name="Nagy L.G."/>
            <person name="Martin F."/>
            <person name="Kauserud H."/>
        </authorList>
    </citation>
    <scope>NUCLEOTIDE SEQUENCE</scope>
    <source>
        <strain evidence="2">CBHHK182m</strain>
    </source>
</reference>
<gene>
    <name evidence="2" type="ORF">B0H16DRAFT_1730852</name>
</gene>
<protein>
    <submittedName>
        <fullName evidence="2">Uncharacterized protein</fullName>
    </submittedName>
</protein>
<feature type="compositionally biased region" description="Pro residues" evidence="1">
    <location>
        <begin position="229"/>
        <end position="240"/>
    </location>
</feature>
<evidence type="ECO:0000256" key="1">
    <source>
        <dbReference type="SAM" id="MobiDB-lite"/>
    </source>
</evidence>
<accession>A0AAD7I8I3</accession>
<evidence type="ECO:0000313" key="2">
    <source>
        <dbReference type="EMBL" id="KAJ7736266.1"/>
    </source>
</evidence>
<feature type="region of interest" description="Disordered" evidence="1">
    <location>
        <begin position="214"/>
        <end position="287"/>
    </location>
</feature>
<dbReference type="AlphaFoldDB" id="A0AAD7I8I3"/>
<proteinExistence type="predicted"/>
<evidence type="ECO:0000313" key="3">
    <source>
        <dbReference type="Proteomes" id="UP001215598"/>
    </source>
</evidence>
<feature type="region of interest" description="Disordered" evidence="1">
    <location>
        <begin position="57"/>
        <end position="88"/>
    </location>
</feature>